<dbReference type="Proteomes" id="UP000828390">
    <property type="component" value="Unassembled WGS sequence"/>
</dbReference>
<dbReference type="AlphaFoldDB" id="A0A9D4L4P9"/>
<reference evidence="2" key="2">
    <citation type="submission" date="2020-11" db="EMBL/GenBank/DDBJ databases">
        <authorList>
            <person name="McCartney M.A."/>
            <person name="Auch B."/>
            <person name="Kono T."/>
            <person name="Mallez S."/>
            <person name="Becker A."/>
            <person name="Gohl D.M."/>
            <person name="Silverstein K.A.T."/>
            <person name="Koren S."/>
            <person name="Bechman K.B."/>
            <person name="Herman A."/>
            <person name="Abrahante J.E."/>
            <person name="Garbe J."/>
        </authorList>
    </citation>
    <scope>NUCLEOTIDE SEQUENCE</scope>
    <source>
        <strain evidence="2">Duluth1</strain>
        <tissue evidence="2">Whole animal</tissue>
    </source>
</reference>
<evidence type="ECO:0000313" key="2">
    <source>
        <dbReference type="EMBL" id="KAH3851239.1"/>
    </source>
</evidence>
<evidence type="ECO:0000256" key="1">
    <source>
        <dbReference type="SAM" id="MobiDB-lite"/>
    </source>
</evidence>
<comment type="caution">
    <text evidence="2">The sequence shown here is derived from an EMBL/GenBank/DDBJ whole genome shotgun (WGS) entry which is preliminary data.</text>
</comment>
<protein>
    <submittedName>
        <fullName evidence="2">Uncharacterized protein</fullName>
    </submittedName>
</protein>
<proteinExistence type="predicted"/>
<evidence type="ECO:0000313" key="3">
    <source>
        <dbReference type="Proteomes" id="UP000828390"/>
    </source>
</evidence>
<reference evidence="2" key="1">
    <citation type="journal article" date="2019" name="bioRxiv">
        <title>The Genome of the Zebra Mussel, Dreissena polymorpha: A Resource for Invasive Species Research.</title>
        <authorList>
            <person name="McCartney M.A."/>
            <person name="Auch B."/>
            <person name="Kono T."/>
            <person name="Mallez S."/>
            <person name="Zhang Y."/>
            <person name="Obille A."/>
            <person name="Becker A."/>
            <person name="Abrahante J.E."/>
            <person name="Garbe J."/>
            <person name="Badalamenti J.P."/>
            <person name="Herman A."/>
            <person name="Mangelson H."/>
            <person name="Liachko I."/>
            <person name="Sullivan S."/>
            <person name="Sone E.D."/>
            <person name="Koren S."/>
            <person name="Silverstein K.A.T."/>
            <person name="Beckman K.B."/>
            <person name="Gohl D.M."/>
        </authorList>
    </citation>
    <scope>NUCLEOTIDE SEQUENCE</scope>
    <source>
        <strain evidence="2">Duluth1</strain>
        <tissue evidence="2">Whole animal</tissue>
    </source>
</reference>
<organism evidence="2 3">
    <name type="scientific">Dreissena polymorpha</name>
    <name type="common">Zebra mussel</name>
    <name type="synonym">Mytilus polymorpha</name>
    <dbReference type="NCBI Taxonomy" id="45954"/>
    <lineage>
        <taxon>Eukaryota</taxon>
        <taxon>Metazoa</taxon>
        <taxon>Spiralia</taxon>
        <taxon>Lophotrochozoa</taxon>
        <taxon>Mollusca</taxon>
        <taxon>Bivalvia</taxon>
        <taxon>Autobranchia</taxon>
        <taxon>Heteroconchia</taxon>
        <taxon>Euheterodonta</taxon>
        <taxon>Imparidentia</taxon>
        <taxon>Neoheterodontei</taxon>
        <taxon>Myida</taxon>
        <taxon>Dreissenoidea</taxon>
        <taxon>Dreissenidae</taxon>
        <taxon>Dreissena</taxon>
    </lineage>
</organism>
<gene>
    <name evidence="2" type="ORF">DPMN_093718</name>
</gene>
<sequence>MIKTGDQEHGPIYSDTKDMCRDKEIVSNSECAHQEETQVTDTINDAEAACKEALTAENKQYDVMAQTRQTRFNHKMYIDRIRATADKGVVGHDASQSVLLDKAVMSDMNVIRKVQLPNNNSVFSSNMLGSRKNETLRVTKTCAIQINEGNAAQTPGPKLEVFDLVPAKKYGSIDHMRQIKIENDIRIKRMKIIFTASIFISDSKLGRGKLDRLCKFDTNVIRNVQLSRQGNVYSSNTISSMTFPFHRFELANTMEEFGNNINGFTFGDLSTLPDNAISRYKVNQSPVIRSVPDGQPMNSMQENQTKQEKVNQSVDIGSLKYFIQENCYDCAVFE</sequence>
<feature type="region of interest" description="Disordered" evidence="1">
    <location>
        <begin position="288"/>
        <end position="309"/>
    </location>
</feature>
<name>A0A9D4L4P9_DREPO</name>
<accession>A0A9D4L4P9</accession>
<keyword evidence="3" id="KW-1185">Reference proteome</keyword>
<dbReference type="EMBL" id="JAIWYP010000003">
    <property type="protein sequence ID" value="KAH3851239.1"/>
    <property type="molecule type" value="Genomic_DNA"/>
</dbReference>
<feature type="compositionally biased region" description="Polar residues" evidence="1">
    <location>
        <begin position="296"/>
        <end position="309"/>
    </location>
</feature>